<protein>
    <submittedName>
        <fullName evidence="2">Uncharacterized protein</fullName>
    </submittedName>
</protein>
<organism evidence="2 3">
    <name type="scientific">Phaeodactylibacter xiamenensis</name>
    <dbReference type="NCBI Taxonomy" id="1524460"/>
    <lineage>
        <taxon>Bacteria</taxon>
        <taxon>Pseudomonadati</taxon>
        <taxon>Bacteroidota</taxon>
        <taxon>Saprospiria</taxon>
        <taxon>Saprospirales</taxon>
        <taxon>Haliscomenobacteraceae</taxon>
        <taxon>Phaeodactylibacter</taxon>
    </lineage>
</organism>
<reference evidence="2 3" key="1">
    <citation type="journal article" date="2014" name="Int. J. Syst. Evol. Microbiol.">
        <title>Phaeodactylibacter xiamenensis gen. nov., sp. nov., a member of the family Saprospiraceae isolated from the marine alga Phaeodactylum tricornutum.</title>
        <authorList>
            <person name="Chen Z.Jr."/>
            <person name="Lei X."/>
            <person name="Lai Q."/>
            <person name="Li Y."/>
            <person name="Zhang B."/>
            <person name="Zhang J."/>
            <person name="Zhang H."/>
            <person name="Yang L."/>
            <person name="Zheng W."/>
            <person name="Tian Y."/>
            <person name="Yu Z."/>
            <person name="Xu H.Jr."/>
            <person name="Zheng T."/>
        </authorList>
    </citation>
    <scope>NUCLEOTIDE SEQUENCE [LARGE SCALE GENOMIC DNA]</scope>
    <source>
        <strain evidence="2 3">KD52</strain>
    </source>
</reference>
<proteinExistence type="predicted"/>
<dbReference type="AlphaFoldDB" id="A0A098S663"/>
<evidence type="ECO:0000313" key="3">
    <source>
        <dbReference type="Proteomes" id="UP000029736"/>
    </source>
</evidence>
<keyword evidence="3" id="KW-1185">Reference proteome</keyword>
<sequence>MVTPGALLSPGVLTRPTENTGGRYRLRQDYSSQSVPPVVTPGALLSPGVLAENNEAGPFAGRPNKTNREHRGKVPPPSGL</sequence>
<comment type="caution">
    <text evidence="2">The sequence shown here is derived from an EMBL/GenBank/DDBJ whole genome shotgun (WGS) entry which is preliminary data.</text>
</comment>
<feature type="region of interest" description="Disordered" evidence="1">
    <location>
        <begin position="1"/>
        <end position="80"/>
    </location>
</feature>
<dbReference type="STRING" id="1524460.IX84_19775"/>
<dbReference type="Proteomes" id="UP000029736">
    <property type="component" value="Unassembled WGS sequence"/>
</dbReference>
<evidence type="ECO:0000256" key="1">
    <source>
        <dbReference type="SAM" id="MobiDB-lite"/>
    </source>
</evidence>
<dbReference type="EMBL" id="JPOS01000075">
    <property type="protein sequence ID" value="KGE86717.1"/>
    <property type="molecule type" value="Genomic_DNA"/>
</dbReference>
<accession>A0A098S663</accession>
<name>A0A098S663_9BACT</name>
<gene>
    <name evidence="2" type="ORF">IX84_19775</name>
</gene>
<evidence type="ECO:0000313" key="2">
    <source>
        <dbReference type="EMBL" id="KGE86717.1"/>
    </source>
</evidence>